<name>A0ABS8HV73_9FIRM</name>
<dbReference type="Gene3D" id="3.40.366.10">
    <property type="entry name" value="Malonyl-Coenzyme A Acyl Carrier Protein, domain 2"/>
    <property type="match status" value="1"/>
</dbReference>
<evidence type="ECO:0000313" key="4">
    <source>
        <dbReference type="Proteomes" id="UP001165492"/>
    </source>
</evidence>
<dbReference type="Proteomes" id="UP001165492">
    <property type="component" value="Unassembled WGS sequence"/>
</dbReference>
<dbReference type="InterPro" id="IPR014043">
    <property type="entry name" value="Acyl_transferase_dom"/>
</dbReference>
<evidence type="ECO:0000313" key="3">
    <source>
        <dbReference type="EMBL" id="MCC5467073.1"/>
    </source>
</evidence>
<comment type="caution">
    <text evidence="3">The sequence shown here is derived from an EMBL/GenBank/DDBJ whole genome shotgun (WGS) entry which is preliminary data.</text>
</comment>
<dbReference type="InterPro" id="IPR016035">
    <property type="entry name" value="Acyl_Trfase/lysoPLipase"/>
</dbReference>
<dbReference type="InterPro" id="IPR001227">
    <property type="entry name" value="Ac_transferase_dom_sf"/>
</dbReference>
<dbReference type="PANTHER" id="PTHR45681:SF6">
    <property type="entry name" value="POLYKETIDE SYNTHASE 37"/>
    <property type="match status" value="1"/>
</dbReference>
<feature type="domain" description="Malonyl-CoA:ACP transacylase (MAT)" evidence="2">
    <location>
        <begin position="8"/>
        <end position="302"/>
    </location>
</feature>
<keyword evidence="1" id="KW-0808">Transferase</keyword>
<gene>
    <name evidence="3" type="ORF">LMF89_17150</name>
</gene>
<organism evidence="3 4">
    <name type="scientific">Pelosinus baikalensis</name>
    <dbReference type="NCBI Taxonomy" id="2892015"/>
    <lineage>
        <taxon>Bacteria</taxon>
        <taxon>Bacillati</taxon>
        <taxon>Bacillota</taxon>
        <taxon>Negativicutes</taxon>
        <taxon>Selenomonadales</taxon>
        <taxon>Sporomusaceae</taxon>
        <taxon>Pelosinus</taxon>
    </lineage>
</organism>
<dbReference type="GO" id="GO:0016746">
    <property type="term" value="F:acyltransferase activity"/>
    <property type="evidence" value="ECO:0007669"/>
    <property type="project" value="UniProtKB-KW"/>
</dbReference>
<dbReference type="Pfam" id="PF00698">
    <property type="entry name" value="Acyl_transf_1"/>
    <property type="match status" value="1"/>
</dbReference>
<dbReference type="PANTHER" id="PTHR45681">
    <property type="entry name" value="POLYKETIDE SYNTHASE 44-RELATED"/>
    <property type="match status" value="1"/>
</dbReference>
<dbReference type="InterPro" id="IPR050444">
    <property type="entry name" value="Polyketide_Synthase"/>
</dbReference>
<reference evidence="3" key="1">
    <citation type="submission" date="2021-11" db="EMBL/GenBank/DDBJ databases">
        <title>Description of a new species Pelosinus isolated from the bottom sediments of Lake Baikal.</title>
        <authorList>
            <person name="Zakharyuk A."/>
        </authorList>
    </citation>
    <scope>NUCLEOTIDE SEQUENCE</scope>
    <source>
        <strain evidence="3">Bkl1</strain>
    </source>
</reference>
<dbReference type="SMART" id="SM00827">
    <property type="entry name" value="PKS_AT"/>
    <property type="match status" value="1"/>
</dbReference>
<proteinExistence type="predicted"/>
<keyword evidence="4" id="KW-1185">Reference proteome</keyword>
<keyword evidence="3" id="KW-0012">Acyltransferase</keyword>
<protein>
    <submittedName>
        <fullName evidence="3">Acyltransferase domain-containing protein</fullName>
    </submittedName>
</protein>
<accession>A0ABS8HV73</accession>
<evidence type="ECO:0000256" key="1">
    <source>
        <dbReference type="ARBA" id="ARBA00022679"/>
    </source>
</evidence>
<evidence type="ECO:0000259" key="2">
    <source>
        <dbReference type="SMART" id="SM00827"/>
    </source>
</evidence>
<dbReference type="RefSeq" id="WP_229536138.1">
    <property type="nucleotide sequence ID" value="NZ_JAJHJB010000027.1"/>
</dbReference>
<dbReference type="SUPFAM" id="SSF52151">
    <property type="entry name" value="FabD/lysophospholipase-like"/>
    <property type="match status" value="1"/>
</dbReference>
<sequence>MKKNIVFMFSGQGSQYYHMGKELYCKNAVFRRWMSTLDDIVYKNVGLSITDEIYNKTKSKADNFDHLLYTHPAIFMVEYSLARVLIESGIEPDYVLGASLGEFTSAAVAGIISVEETIECLLKQAKLIESCCELGSMIAIIHNPELYYQVQEISLNSDLAAINYFSHFVISGNSKKLLKIEEYLINRNITFQTIPVRYGFHSSNIDSIENEYIKKIHKIFFKKPGIPIISSLLSGNAIEFSPKYFWDIARQPIYFEKTILKFEKIGQFNYIDLGPSGTLANFVKKILNKDSLSQIYDVLTPFGQDIKKFEKIKERMF</sequence>
<dbReference type="EMBL" id="JAJHJB010000027">
    <property type="protein sequence ID" value="MCC5467073.1"/>
    <property type="molecule type" value="Genomic_DNA"/>
</dbReference>